<evidence type="ECO:0000313" key="3">
    <source>
        <dbReference type="Proteomes" id="UP000286482"/>
    </source>
</evidence>
<sequence>MKVLFIGGSGQISLACVHEALKNGHQVSVFNRGSYDWGDLPVEQIVGDLNQDHDYLPLANMGFDVVCQFMLFTPEQMQRDIKVFEQAKNCHYIFISSASAYHKPLPELAVTESLELYNPHWEYSRNKAAAEVLLQQSELLFTIVRPSHTLRTGLPTQMDEGFIVADRMLRGAPVIVANQGKTVWTITRSEDFAVPFVGLFANPKTYGEDFHITSDTAFTWDEIYTVIGQLLEAKVNIVHIDVDKLIAANPEFEGPLLGDKVYNARFDNSKVKSVVGDYDCVQQLSRILEQPVQSYLDSGLCGKSQGSASDLLIDRLCEKYGS</sequence>
<gene>
    <name evidence="2" type="ORF">DBZ36_06890</name>
</gene>
<protein>
    <submittedName>
        <fullName evidence="2">NAD-dependent epimerase/dehydratase family protein</fullName>
    </submittedName>
</protein>
<feature type="domain" description="NAD(P)-binding" evidence="1">
    <location>
        <begin position="7"/>
        <end position="149"/>
    </location>
</feature>
<dbReference type="InterPro" id="IPR050177">
    <property type="entry name" value="Lipid_A_modif_metabolic_enz"/>
</dbReference>
<dbReference type="InterPro" id="IPR016040">
    <property type="entry name" value="NAD(P)-bd_dom"/>
</dbReference>
<dbReference type="Gene3D" id="3.40.50.720">
    <property type="entry name" value="NAD(P)-binding Rossmann-like Domain"/>
    <property type="match status" value="1"/>
</dbReference>
<keyword evidence="3" id="KW-1185">Reference proteome</keyword>
<organism evidence="2 3">
    <name type="scientific">Alginatibacterium sediminis</name>
    <dbReference type="NCBI Taxonomy" id="2164068"/>
    <lineage>
        <taxon>Bacteria</taxon>
        <taxon>Pseudomonadati</taxon>
        <taxon>Pseudomonadota</taxon>
        <taxon>Gammaproteobacteria</taxon>
        <taxon>Alteromonadales</taxon>
        <taxon>Alteromonadaceae</taxon>
        <taxon>Alginatibacterium</taxon>
    </lineage>
</organism>
<dbReference type="SUPFAM" id="SSF51735">
    <property type="entry name" value="NAD(P)-binding Rossmann-fold domains"/>
    <property type="match status" value="1"/>
</dbReference>
<proteinExistence type="predicted"/>
<name>A0A420EHI4_9ALTE</name>
<dbReference type="EMBL" id="RAQO01000004">
    <property type="protein sequence ID" value="RKF20165.1"/>
    <property type="molecule type" value="Genomic_DNA"/>
</dbReference>
<dbReference type="InterPro" id="IPR036291">
    <property type="entry name" value="NAD(P)-bd_dom_sf"/>
</dbReference>
<dbReference type="PANTHER" id="PTHR43245">
    <property type="entry name" value="BIFUNCTIONAL POLYMYXIN RESISTANCE PROTEIN ARNA"/>
    <property type="match status" value="1"/>
</dbReference>
<dbReference type="OrthoDB" id="7941246at2"/>
<reference evidence="2 3" key="1">
    <citation type="submission" date="2018-09" db="EMBL/GenBank/DDBJ databases">
        <authorList>
            <person name="Wang Z."/>
        </authorList>
    </citation>
    <scope>NUCLEOTIDE SEQUENCE [LARGE SCALE GENOMIC DNA]</scope>
    <source>
        <strain evidence="2 3">ALS 81</strain>
    </source>
</reference>
<dbReference type="AlphaFoldDB" id="A0A420EHI4"/>
<dbReference type="Pfam" id="PF13460">
    <property type="entry name" value="NAD_binding_10"/>
    <property type="match status" value="1"/>
</dbReference>
<evidence type="ECO:0000259" key="1">
    <source>
        <dbReference type="Pfam" id="PF13460"/>
    </source>
</evidence>
<accession>A0A420EHI4</accession>
<evidence type="ECO:0000313" key="2">
    <source>
        <dbReference type="EMBL" id="RKF20165.1"/>
    </source>
</evidence>
<dbReference type="Proteomes" id="UP000286482">
    <property type="component" value="Unassembled WGS sequence"/>
</dbReference>
<dbReference type="RefSeq" id="WP_120354170.1">
    <property type="nucleotide sequence ID" value="NZ_RAQO01000004.1"/>
</dbReference>
<comment type="caution">
    <text evidence="2">The sequence shown here is derived from an EMBL/GenBank/DDBJ whole genome shotgun (WGS) entry which is preliminary data.</text>
</comment>
<dbReference type="PROSITE" id="PS51257">
    <property type="entry name" value="PROKAR_LIPOPROTEIN"/>
    <property type="match status" value="1"/>
</dbReference>